<gene>
    <name evidence="2" type="ORF">ACH47X_11480</name>
</gene>
<evidence type="ECO:0000313" key="3">
    <source>
        <dbReference type="Proteomes" id="UP001611580"/>
    </source>
</evidence>
<feature type="compositionally biased region" description="Low complexity" evidence="1">
    <location>
        <begin position="79"/>
        <end position="93"/>
    </location>
</feature>
<feature type="compositionally biased region" description="Pro residues" evidence="1">
    <location>
        <begin position="189"/>
        <end position="218"/>
    </location>
</feature>
<dbReference type="EMBL" id="JBIRYI010000006">
    <property type="protein sequence ID" value="MFI2487525.1"/>
    <property type="molecule type" value="Genomic_DNA"/>
</dbReference>
<feature type="region of interest" description="Disordered" evidence="1">
    <location>
        <begin position="1"/>
        <end position="98"/>
    </location>
</feature>
<dbReference type="Proteomes" id="UP001611580">
    <property type="component" value="Unassembled WGS sequence"/>
</dbReference>
<sequence length="283" mass="28688">MADGTTDGTQDQTEAQTEVETPRAAGPDAREAEGSSEVPGAEAAGAEPAGPETLTAQATDAQATDAQGPAAEDVEGDSTAGALPAEASPAATGPRADTGRVARIVAALRQAHAEQAARTAAAESQAPVLSENPEPAEVTEATHPPAPRRESSGVRHAPPAMPTLRWNPGARYRASQLANQAARPEPNAAVPPVPLPPVPPPPAPLPPVPAPPAGPPPALAGRLFRGPARRTAVFEREIWHPTAPSSRIPSDVGEALAAAVERYRKGSISTSGLVRAIASTHAA</sequence>
<name>A0ABW7XJ41_9MICO</name>
<keyword evidence="3" id="KW-1185">Reference proteome</keyword>
<feature type="compositionally biased region" description="Low complexity" evidence="1">
    <location>
        <begin position="110"/>
        <end position="126"/>
    </location>
</feature>
<accession>A0ABW7XJ41</accession>
<evidence type="ECO:0000313" key="2">
    <source>
        <dbReference type="EMBL" id="MFI2487525.1"/>
    </source>
</evidence>
<proteinExistence type="predicted"/>
<feature type="region of interest" description="Disordered" evidence="1">
    <location>
        <begin position="110"/>
        <end position="222"/>
    </location>
</feature>
<feature type="compositionally biased region" description="Low complexity" evidence="1">
    <location>
        <begin position="35"/>
        <end position="67"/>
    </location>
</feature>
<reference evidence="2 3" key="1">
    <citation type="submission" date="2024-10" db="EMBL/GenBank/DDBJ databases">
        <title>The Natural Products Discovery Center: Release of the First 8490 Sequenced Strains for Exploring Actinobacteria Biosynthetic Diversity.</title>
        <authorList>
            <person name="Kalkreuter E."/>
            <person name="Kautsar S.A."/>
            <person name="Yang D."/>
            <person name="Bader C.D."/>
            <person name="Teijaro C.N."/>
            <person name="Fluegel L."/>
            <person name="Davis C.M."/>
            <person name="Simpson J.R."/>
            <person name="Lauterbach L."/>
            <person name="Steele A.D."/>
            <person name="Gui C."/>
            <person name="Meng S."/>
            <person name="Li G."/>
            <person name="Viehrig K."/>
            <person name="Ye F."/>
            <person name="Su P."/>
            <person name="Kiefer A.F."/>
            <person name="Nichols A."/>
            <person name="Cepeda A.J."/>
            <person name="Yan W."/>
            <person name="Fan B."/>
            <person name="Jiang Y."/>
            <person name="Adhikari A."/>
            <person name="Zheng C.-J."/>
            <person name="Schuster L."/>
            <person name="Cowan T.M."/>
            <person name="Smanski M.J."/>
            <person name="Chevrette M.G."/>
            <person name="De Carvalho L.P.S."/>
            <person name="Shen B."/>
        </authorList>
    </citation>
    <scope>NUCLEOTIDE SEQUENCE [LARGE SCALE GENOMIC DNA]</scope>
    <source>
        <strain evidence="2 3">NPDC019481</strain>
    </source>
</reference>
<comment type="caution">
    <text evidence="2">The sequence shown here is derived from an EMBL/GenBank/DDBJ whole genome shotgun (WGS) entry which is preliminary data.</text>
</comment>
<evidence type="ECO:0000256" key="1">
    <source>
        <dbReference type="SAM" id="MobiDB-lite"/>
    </source>
</evidence>
<protein>
    <submittedName>
        <fullName evidence="2">Uncharacterized protein</fullName>
    </submittedName>
</protein>
<feature type="compositionally biased region" description="Low complexity" evidence="1">
    <location>
        <begin position="1"/>
        <end position="18"/>
    </location>
</feature>
<organism evidence="2 3">
    <name type="scientific">Promicromonospora kroppenstedtii</name>
    <dbReference type="NCBI Taxonomy" id="440482"/>
    <lineage>
        <taxon>Bacteria</taxon>
        <taxon>Bacillati</taxon>
        <taxon>Actinomycetota</taxon>
        <taxon>Actinomycetes</taxon>
        <taxon>Micrococcales</taxon>
        <taxon>Promicromonosporaceae</taxon>
        <taxon>Promicromonospora</taxon>
    </lineage>
</organism>
<dbReference type="RefSeq" id="WP_397404319.1">
    <property type="nucleotide sequence ID" value="NZ_JBIRYI010000006.1"/>
</dbReference>